<dbReference type="Pfam" id="PF20178">
    <property type="entry name" value="ToxA_N"/>
    <property type="match status" value="1"/>
</dbReference>
<protein>
    <recommendedName>
        <fullName evidence="2">Dermonecrotic toxin N-terminal domain-containing protein</fullName>
    </recommendedName>
</protein>
<evidence type="ECO:0000256" key="1">
    <source>
        <dbReference type="SAM" id="MobiDB-lite"/>
    </source>
</evidence>
<reference evidence="3 4" key="1">
    <citation type="submission" date="2018-12" db="EMBL/GenBank/DDBJ databases">
        <authorList>
            <consortium name="Pathogen Informatics"/>
        </authorList>
    </citation>
    <scope>NUCLEOTIDE SEQUENCE [LARGE SCALE GENOMIC DNA]</scope>
    <source>
        <strain evidence="3 4">NCTC9428</strain>
    </source>
</reference>
<dbReference type="AlphaFoldDB" id="A0A3S4QNK5"/>
<organism evidence="3 4">
    <name type="scientific">Pseudomonas fluorescens</name>
    <dbReference type="NCBI Taxonomy" id="294"/>
    <lineage>
        <taxon>Bacteria</taxon>
        <taxon>Pseudomonadati</taxon>
        <taxon>Pseudomonadota</taxon>
        <taxon>Gammaproteobacteria</taxon>
        <taxon>Pseudomonadales</taxon>
        <taxon>Pseudomonadaceae</taxon>
        <taxon>Pseudomonas</taxon>
    </lineage>
</organism>
<accession>A0A3S4QNK5</accession>
<dbReference type="InterPro" id="IPR046673">
    <property type="entry name" value="ToxA_N"/>
</dbReference>
<evidence type="ECO:0000313" key="3">
    <source>
        <dbReference type="EMBL" id="VEF11312.1"/>
    </source>
</evidence>
<evidence type="ECO:0000259" key="2">
    <source>
        <dbReference type="Pfam" id="PF20178"/>
    </source>
</evidence>
<gene>
    <name evidence="3" type="ORF">NCTC9428_02930</name>
</gene>
<proteinExistence type="predicted"/>
<sequence>MLSKFSQPGHEDEMYALLSLEERLRYQSFEQPSVRGEMVGGEIFKVLFEFILTKQRQNILYALQVFRHSEGAVDIDALCDQALDIRAMIHEQLLSLDSNGRWSTRPVIASNQQPSSVLADAALLASKTCDSIAAPLDNEFSAQPTATQSEQRTYLQNLKAKWVDALSMGIRTEARMRHMQGSFAACDKAIVDTVFNSTDRSRRERKALNGFRPDAYAITLQVPGEQSLMPLAGCFLLTERGGLDDRHSGRVLTWTPALGLEAFDHLSSARLALSRLLEDSAKRQVLLENLPPAQWRQARNYQLGPFRLIEDDLLGNRIESAISHTLAHSEYLRGRITDSNKLAAALKRLTRTADFTNLLRAAAVSRAIHQQQTLPAWLGMAPVKEQQLHLELLEQWHNNVSDNKDYLDGVPDLPGYIKQRLKTLLNARFPGNSLDPELIEITPVLALAGPTRSLTEFALDHINVSQGTGFNIAVKTLKALPAGLDQQAVKQLLLSLNIASTYATKVLEKLSDTGADGTARKQRFTRQLPWQLLQHAHGLKLQRQLSETAFDFICQVLDIPDGIARATVSGADAVVSPLALIKTSGAEVVKSLGLYVFGPGNGQKGPSVLFAPYSDTVFHEFENPTKLIAALNTPGALQELLLRRLPVTHQAGFRSLLQSTVGETSEMTLVTQAITGNLFEQLFADNRSLLKQFLGSQAQSTAQADWEAAKHVFSEGVQRVAGLLPGKLAYVPFLWQAYKDFKASAENLQNHHWKRALRSFIDGAVEMVSLGRLALEDNSPKPASTESPAESLEESPKEPPTEEAKKTPEKDPEKFTPSWKNISPTAPARTQLQSFEAQDVALKDLRHNASKGTYLDATDKKTYAAIDGKVLRVKKNGAALHMYDGQTFGPGLCKKDNVLVLDPNVRAIRAGKVLSTFGRRKKASPEAREALNIQAQGMKEIRRKHPLRAWMLVQAIDVARFYAFNSLHNLAQLKNKVSNPRLETFLKSFFDVPTVDADLLGNIHNAIVPICNALVDPTEDLMNTDRFVIGTNKYPEGRMSAFVLDGDPERKVHFSELFFEPHLDWYKTGTTEPFNVDGHAQAALLIHEFAHIVSNAIDITMVESRRPFADLISVTTPQGQELKQAQQAFQREALSLATPREQLFGRWDSEDEDWVGLDQIEGLDASSACKGILKATSSLTLAEARNAFLDQNKAQARIKTILINADSLAMLICEMGRKLDG</sequence>
<evidence type="ECO:0000313" key="4">
    <source>
        <dbReference type="Proteomes" id="UP000281909"/>
    </source>
</evidence>
<dbReference type="Proteomes" id="UP000281909">
    <property type="component" value="Chromosome"/>
</dbReference>
<dbReference type="EMBL" id="LR134318">
    <property type="protein sequence ID" value="VEF11312.1"/>
    <property type="molecule type" value="Genomic_DNA"/>
</dbReference>
<name>A0A3S4QNK5_PSEFL</name>
<feature type="compositionally biased region" description="Basic and acidic residues" evidence="1">
    <location>
        <begin position="794"/>
        <end position="814"/>
    </location>
</feature>
<feature type="domain" description="Dermonecrotic toxin N-terminal" evidence="2">
    <location>
        <begin position="408"/>
        <end position="641"/>
    </location>
</feature>
<feature type="region of interest" description="Disordered" evidence="1">
    <location>
        <begin position="776"/>
        <end position="827"/>
    </location>
</feature>
<feature type="compositionally biased region" description="Polar residues" evidence="1">
    <location>
        <begin position="818"/>
        <end position="827"/>
    </location>
</feature>